<dbReference type="InterPro" id="IPR001650">
    <property type="entry name" value="Helicase_C-like"/>
</dbReference>
<evidence type="ECO:0000256" key="16">
    <source>
        <dbReference type="SAM" id="MobiDB-lite"/>
    </source>
</evidence>
<evidence type="ECO:0000256" key="11">
    <source>
        <dbReference type="ARBA" id="ARBA00023125"/>
    </source>
</evidence>
<feature type="compositionally biased region" description="Polar residues" evidence="16">
    <location>
        <begin position="758"/>
        <end position="784"/>
    </location>
</feature>
<dbReference type="Gene3D" id="3.40.50.300">
    <property type="entry name" value="P-loop containing nucleotide triphosphate hydrolases"/>
    <property type="match status" value="1"/>
</dbReference>
<feature type="domain" description="HSA" evidence="19">
    <location>
        <begin position="393"/>
        <end position="466"/>
    </location>
</feature>
<dbReference type="Gene3D" id="3.40.50.10810">
    <property type="entry name" value="Tandem AAA-ATPase domain"/>
    <property type="match status" value="1"/>
</dbReference>
<gene>
    <name evidence="20" type="ORF">AMS68_003443</name>
</gene>
<dbReference type="CDD" id="cd18793">
    <property type="entry name" value="SF2_C_SNF"/>
    <property type="match status" value="1"/>
</dbReference>
<comment type="subcellular location">
    <subcellularLocation>
        <location evidence="1">Nucleus</location>
    </subcellularLocation>
</comment>
<dbReference type="PANTHER" id="PTHR45685:SF1">
    <property type="entry name" value="HELICASE SRCAP"/>
    <property type="match status" value="1"/>
</dbReference>
<organism evidence="20 21">
    <name type="scientific">Peltaster fructicola</name>
    <dbReference type="NCBI Taxonomy" id="286661"/>
    <lineage>
        <taxon>Eukaryota</taxon>
        <taxon>Fungi</taxon>
        <taxon>Dikarya</taxon>
        <taxon>Ascomycota</taxon>
        <taxon>Pezizomycotina</taxon>
        <taxon>Dothideomycetes</taxon>
        <taxon>Dothideomycetes incertae sedis</taxon>
        <taxon>Peltaster</taxon>
    </lineage>
</organism>
<dbReference type="SUPFAM" id="SSF52540">
    <property type="entry name" value="P-loop containing nucleoside triphosphate hydrolases"/>
    <property type="match status" value="2"/>
</dbReference>
<dbReference type="PROSITE" id="PS51192">
    <property type="entry name" value="HELICASE_ATP_BIND_1"/>
    <property type="match status" value="1"/>
</dbReference>
<keyword evidence="14" id="KW-0539">Nucleus</keyword>
<sequence>MNATEAGGATPSSQDQRQVTLTAASEELRQQLDAQHIKEETNQDEQHSNAHALPTNNHPSELDSKNTDTAETNLSSIPGIALKKRKRAASPPWQFPTADQTTIKLSDGRRSSARVNTSVSNTPGLSENESTGRLASRAASSRLSSPPWKEFKAEGPTSLQVDGVRKSGRVNKELTTPKRVSPRSKKQMDKLAGQVVKTQAKKHVESPRGKVQRDGNRRASSKTGDWAKVDELSARIAELETRRQSLTEQDDNVKTTDWRDHDGDDAIKVSSRKKSPDTSRKGQLPTMTRVTPRIKLRFNSARHEVLPPHPHASIPELIHPPHPSLWQLIEDCELREMQQPYSENERGPPSREEFEKRHLKAAEQEGILRQRLVDAGKPGGILSEEKCSIYNDALPQIEPPKQYGHCDHLVSHIIWFRQLQTKEDTWHRQAAKKLANEALDYWKKKRGPTEEDLRIEADKMYRMIAKQVVADIKAKWDLVLQHVEDKRRVKWEAEQELRRQERLKRQLAWSENMVAKQRGEVDGDGTSEGEFDSADDDDENEDSSVEDEDSDENMTDDSSEEDLPGKDDGAMDDDALQAYLAQRQAEPPARRSQLAELLEEDATVAGQDDEHDDEDEAMPDVEAPIHEEPTSNTIAAEVIATAEEVKERPLSPESDTHGLSSDESVDMDSEDYDSDDTDESDGSEDDHSTSSEQGGGLLGFFSKADLRAQGLPTPVTSAEGDNERDNEHVEDSDKMDTADDLAPKVSVEASELAEPQPLQKSHLSSLQVSSRPDTPASQSRSEASGKQLVPQPALLRGTLRSYQHAGLDWLASLYRNETNGILADEMGLGKTIQTISLFAHLAEQHNVWDPHLVIVPTSVLLNWVTEFQKFLPGFRVLGYYGSTEERHAKRRGWVNDPHHEIRDKRGYNVIVTSYAIALKDINAIRNVQWHYMVLDEAHNIRNFNSQRFQNLIKLKTRARVLLTGTPLQNSLTELWSLLTFLTAGRDAGEAAHGGLEEFLARWKEPVNEIFERGVQTLSDEAAKVVGQLHTSLRPFMLRRLKADVEKDLPKKIEHVVVCKLSKRQRQLYQDYMGLSDTRAKLTQGNAISAGKVLLSLRKVCNHPDLFDPRPIQTNYAMERSPLEPFSVKEQAVRRLLSAHDPTPHNLLLTPLESDRRYRKSRAKQLSGIDNLQRQVELLERSPAIDVPDTTTIAGCQALHRVQRRNKHLQQLKDSIAYTEAYFSSRPIFGSDLRELLTLRGKTTTLGSPILGRLHITTSDSTNTPGTLFGAEAPFDKRIAHSSIVQHDLQTAQTRADSLHAAIVRFTFCPPEATAPILDYAIDQRIQKVIRASDAYPEECDPAHEARMRTSVVFPDSRLLVYDAGKLQRLTTLLRELQAKGSRSLIFTQMSGSLDILERFLSLMSLPYLRLDGSTPIERRALYSAEFNRPDSKYQCMILSSRAGGVGLNLTGASSVIFYDLDWNPQMDKQCMDRAHRIGQVRDVEVFKMVSEKTVEENILRRANQKSLLDQTVIQEGNFTTDYSRSRDDDDVAAAIDRLLSGGDKAITKTIESVEDKEDVQAAQQARKEELQDDEDFAEHPSKGASVPPTPGLGNVDQADVDLDGHIDSYMVNYIEEALRYVPYVPPVVVTRDPSHRKKRRR</sequence>
<dbReference type="EMBL" id="CP051140">
    <property type="protein sequence ID" value="QIW97925.1"/>
    <property type="molecule type" value="Genomic_DNA"/>
</dbReference>
<protein>
    <recommendedName>
        <fullName evidence="4">DNA helicase</fullName>
        <ecNumber evidence="4">3.6.4.12</ecNumber>
    </recommendedName>
</protein>
<dbReference type="InterPro" id="IPR050520">
    <property type="entry name" value="INO80/SWR1_helicase"/>
</dbReference>
<evidence type="ECO:0000256" key="3">
    <source>
        <dbReference type="ARBA" id="ARBA00011826"/>
    </source>
</evidence>
<keyword evidence="5" id="KW-0547">Nucleotide-binding</keyword>
<evidence type="ECO:0000256" key="1">
    <source>
        <dbReference type="ARBA" id="ARBA00004123"/>
    </source>
</evidence>
<feature type="region of interest" description="Disordered" evidence="16">
    <location>
        <begin position="1"/>
        <end position="284"/>
    </location>
</feature>
<evidence type="ECO:0000256" key="2">
    <source>
        <dbReference type="ARBA" id="ARBA00009220"/>
    </source>
</evidence>
<keyword evidence="21" id="KW-1185">Reference proteome</keyword>
<reference evidence="20 21" key="1">
    <citation type="journal article" date="2016" name="Sci. Rep.">
        <title>Peltaster fructicola genome reveals evolution from an invasive phytopathogen to an ectophytic parasite.</title>
        <authorList>
            <person name="Xu C."/>
            <person name="Chen H."/>
            <person name="Gleason M.L."/>
            <person name="Xu J.R."/>
            <person name="Liu H."/>
            <person name="Zhang R."/>
            <person name="Sun G."/>
        </authorList>
    </citation>
    <scope>NUCLEOTIDE SEQUENCE [LARGE SCALE GENOMIC DNA]</scope>
    <source>
        <strain evidence="20 21">LNHT1506</strain>
    </source>
</reference>
<feature type="compositionally biased region" description="Basic and acidic residues" evidence="16">
    <location>
        <begin position="721"/>
        <end position="737"/>
    </location>
</feature>
<evidence type="ECO:0000259" key="17">
    <source>
        <dbReference type="PROSITE" id="PS51192"/>
    </source>
</evidence>
<dbReference type="GO" id="GO:0006338">
    <property type="term" value="P:chromatin remodeling"/>
    <property type="evidence" value="ECO:0007669"/>
    <property type="project" value="UniProtKB-ARBA"/>
</dbReference>
<dbReference type="InterPro" id="IPR038718">
    <property type="entry name" value="SNF2-like_sf"/>
</dbReference>
<name>A0A6H0XTC9_9PEZI</name>
<dbReference type="OrthoDB" id="372624at2759"/>
<feature type="domain" description="Helicase C-terminal" evidence="18">
    <location>
        <begin position="1368"/>
        <end position="1519"/>
    </location>
</feature>
<dbReference type="Pfam" id="PF07529">
    <property type="entry name" value="HSA"/>
    <property type="match status" value="1"/>
</dbReference>
<comment type="subunit">
    <text evidence="3">Component of the SWR1 chromatin-remodeling complex.</text>
</comment>
<dbReference type="GO" id="GO:0016887">
    <property type="term" value="F:ATP hydrolysis activity"/>
    <property type="evidence" value="ECO:0007669"/>
    <property type="project" value="TreeGrafter"/>
</dbReference>
<evidence type="ECO:0000313" key="21">
    <source>
        <dbReference type="Proteomes" id="UP000503462"/>
    </source>
</evidence>
<dbReference type="GO" id="GO:0003678">
    <property type="term" value="F:DNA helicase activity"/>
    <property type="evidence" value="ECO:0007669"/>
    <property type="project" value="UniProtKB-EC"/>
</dbReference>
<dbReference type="PROSITE" id="PS00690">
    <property type="entry name" value="DEAH_ATP_HELICASE"/>
    <property type="match status" value="1"/>
</dbReference>
<dbReference type="PROSITE" id="PS51194">
    <property type="entry name" value="HELICASE_CTER"/>
    <property type="match status" value="1"/>
</dbReference>
<feature type="compositionally biased region" description="Acidic residues" evidence="16">
    <location>
        <begin position="663"/>
        <end position="684"/>
    </location>
</feature>
<feature type="region of interest" description="Disordered" evidence="16">
    <location>
        <begin position="514"/>
        <end position="790"/>
    </location>
</feature>
<evidence type="ECO:0000256" key="13">
    <source>
        <dbReference type="ARBA" id="ARBA00023163"/>
    </source>
</evidence>
<evidence type="ECO:0000256" key="10">
    <source>
        <dbReference type="ARBA" id="ARBA00023015"/>
    </source>
</evidence>
<feature type="region of interest" description="Disordered" evidence="16">
    <location>
        <begin position="1565"/>
        <end position="1599"/>
    </location>
</feature>
<evidence type="ECO:0000256" key="8">
    <source>
        <dbReference type="ARBA" id="ARBA00022840"/>
    </source>
</evidence>
<dbReference type="GO" id="GO:0000812">
    <property type="term" value="C:Swr1 complex"/>
    <property type="evidence" value="ECO:0007669"/>
    <property type="project" value="TreeGrafter"/>
</dbReference>
<evidence type="ECO:0000313" key="20">
    <source>
        <dbReference type="EMBL" id="QIW97925.1"/>
    </source>
</evidence>
<keyword evidence="6" id="KW-0378">Hydrolase</keyword>
<dbReference type="PANTHER" id="PTHR45685">
    <property type="entry name" value="HELICASE SRCAP-RELATED"/>
    <property type="match status" value="1"/>
</dbReference>
<feature type="compositionally biased region" description="Low complexity" evidence="16">
    <location>
        <begin position="633"/>
        <end position="642"/>
    </location>
</feature>
<evidence type="ECO:0000256" key="12">
    <source>
        <dbReference type="ARBA" id="ARBA00023159"/>
    </source>
</evidence>
<evidence type="ECO:0000256" key="15">
    <source>
        <dbReference type="ARBA" id="ARBA00047995"/>
    </source>
</evidence>
<feature type="compositionally biased region" description="Basic and acidic residues" evidence="16">
    <location>
        <begin position="225"/>
        <end position="267"/>
    </location>
</feature>
<dbReference type="InterPro" id="IPR014001">
    <property type="entry name" value="Helicase_ATP-bd"/>
</dbReference>
<evidence type="ECO:0000259" key="18">
    <source>
        <dbReference type="PROSITE" id="PS51194"/>
    </source>
</evidence>
<feature type="compositionally biased region" description="Basic and acidic residues" evidence="16">
    <location>
        <begin position="26"/>
        <end position="48"/>
    </location>
</feature>
<evidence type="ECO:0000256" key="5">
    <source>
        <dbReference type="ARBA" id="ARBA00022741"/>
    </source>
</evidence>
<dbReference type="InterPro" id="IPR014012">
    <property type="entry name" value="HSA_dom"/>
</dbReference>
<keyword evidence="11" id="KW-0238">DNA-binding</keyword>
<feature type="compositionally biased region" description="Polar residues" evidence="16">
    <location>
        <begin position="10"/>
        <end position="23"/>
    </location>
</feature>
<keyword evidence="13" id="KW-0804">Transcription</keyword>
<dbReference type="FunFam" id="3.40.50.10810:FF:000005">
    <property type="entry name" value="Photoperiod-independent early flowering 1"/>
    <property type="match status" value="1"/>
</dbReference>
<evidence type="ECO:0000256" key="7">
    <source>
        <dbReference type="ARBA" id="ARBA00022806"/>
    </source>
</evidence>
<dbReference type="Pfam" id="PF00271">
    <property type="entry name" value="Helicase_C"/>
    <property type="match status" value="1"/>
</dbReference>
<dbReference type="SMART" id="SM00490">
    <property type="entry name" value="HELICc"/>
    <property type="match status" value="1"/>
</dbReference>
<feature type="compositionally biased region" description="Basic and acidic residues" evidence="16">
    <location>
        <begin position="202"/>
        <end position="217"/>
    </location>
</feature>
<keyword evidence="8" id="KW-0067">ATP-binding</keyword>
<evidence type="ECO:0000259" key="19">
    <source>
        <dbReference type="PROSITE" id="PS51204"/>
    </source>
</evidence>
<proteinExistence type="inferred from homology"/>
<dbReference type="Proteomes" id="UP000503462">
    <property type="component" value="Chromosome 2"/>
</dbReference>
<accession>A0A6H0XTC9</accession>
<keyword evidence="9" id="KW-0156">Chromatin regulator</keyword>
<evidence type="ECO:0000256" key="9">
    <source>
        <dbReference type="ARBA" id="ARBA00022853"/>
    </source>
</evidence>
<keyword evidence="10" id="KW-0805">Transcription regulation</keyword>
<dbReference type="InterPro" id="IPR027417">
    <property type="entry name" value="P-loop_NTPase"/>
</dbReference>
<dbReference type="InterPro" id="IPR002464">
    <property type="entry name" value="DNA/RNA_helicase_DEAH_CS"/>
</dbReference>
<dbReference type="GO" id="GO:0003677">
    <property type="term" value="F:DNA binding"/>
    <property type="evidence" value="ECO:0007669"/>
    <property type="project" value="UniProtKB-KW"/>
</dbReference>
<evidence type="ECO:0000256" key="6">
    <source>
        <dbReference type="ARBA" id="ARBA00022801"/>
    </source>
</evidence>
<comment type="catalytic activity">
    <reaction evidence="15">
        <text>ATP + H2O = ADP + phosphate + H(+)</text>
        <dbReference type="Rhea" id="RHEA:13065"/>
        <dbReference type="ChEBI" id="CHEBI:15377"/>
        <dbReference type="ChEBI" id="CHEBI:15378"/>
        <dbReference type="ChEBI" id="CHEBI:30616"/>
        <dbReference type="ChEBI" id="CHEBI:43474"/>
        <dbReference type="ChEBI" id="CHEBI:456216"/>
        <dbReference type="EC" id="3.6.4.12"/>
    </reaction>
</comment>
<dbReference type="GO" id="GO:0042393">
    <property type="term" value="F:histone binding"/>
    <property type="evidence" value="ECO:0007669"/>
    <property type="project" value="TreeGrafter"/>
</dbReference>
<evidence type="ECO:0000256" key="4">
    <source>
        <dbReference type="ARBA" id="ARBA00012551"/>
    </source>
</evidence>
<feature type="compositionally biased region" description="Polar residues" evidence="16">
    <location>
        <begin position="113"/>
        <end position="131"/>
    </location>
</feature>
<dbReference type="SMART" id="SM00487">
    <property type="entry name" value="DEXDc"/>
    <property type="match status" value="1"/>
</dbReference>
<feature type="compositionally biased region" description="Acidic residues" evidence="16">
    <location>
        <begin position="597"/>
        <end position="619"/>
    </location>
</feature>
<dbReference type="GO" id="GO:0005524">
    <property type="term" value="F:ATP binding"/>
    <property type="evidence" value="ECO:0007669"/>
    <property type="project" value="UniProtKB-KW"/>
</dbReference>
<dbReference type="PROSITE" id="PS51204">
    <property type="entry name" value="HSA"/>
    <property type="match status" value="1"/>
</dbReference>
<evidence type="ECO:0000256" key="14">
    <source>
        <dbReference type="ARBA" id="ARBA00023242"/>
    </source>
</evidence>
<dbReference type="EC" id="3.6.4.12" evidence="4"/>
<feature type="domain" description="Helicase ATP-binding" evidence="17">
    <location>
        <begin position="811"/>
        <end position="984"/>
    </location>
</feature>
<keyword evidence="7" id="KW-0347">Helicase</keyword>
<dbReference type="Pfam" id="PF00176">
    <property type="entry name" value="SNF2-rel_dom"/>
    <property type="match status" value="1"/>
</dbReference>
<comment type="similarity">
    <text evidence="2">Belongs to the SNF2/RAD54 helicase family. SWR1 subfamily.</text>
</comment>
<keyword evidence="12" id="KW-0010">Activator</keyword>
<dbReference type="InterPro" id="IPR000330">
    <property type="entry name" value="SNF2_N"/>
</dbReference>
<feature type="compositionally biased region" description="Low complexity" evidence="16">
    <location>
        <begin position="133"/>
        <end position="145"/>
    </location>
</feature>
<feature type="compositionally biased region" description="Basic and acidic residues" evidence="16">
    <location>
        <begin position="643"/>
        <end position="656"/>
    </location>
</feature>
<feature type="compositionally biased region" description="Acidic residues" evidence="16">
    <location>
        <begin position="522"/>
        <end position="562"/>
    </location>
</feature>
<dbReference type="InterPro" id="IPR049730">
    <property type="entry name" value="SNF2/RAD54-like_C"/>
</dbReference>